<dbReference type="EMBL" id="SNRW01000858">
    <property type="protein sequence ID" value="KAA6398900.1"/>
    <property type="molecule type" value="Genomic_DNA"/>
</dbReference>
<dbReference type="InterPro" id="IPR010935">
    <property type="entry name" value="SMC_hinge"/>
</dbReference>
<dbReference type="SUPFAM" id="SSF75553">
    <property type="entry name" value="Smc hinge domain"/>
    <property type="match status" value="1"/>
</dbReference>
<dbReference type="Pfam" id="PF06470">
    <property type="entry name" value="SMC_hinge"/>
    <property type="match status" value="1"/>
</dbReference>
<dbReference type="GO" id="GO:0051276">
    <property type="term" value="P:chromosome organization"/>
    <property type="evidence" value="ECO:0007669"/>
    <property type="project" value="InterPro"/>
</dbReference>
<sequence length="610" mass="70343">MAQMELDSLRNTANEKLDVRTNVAAEEFKRRSHDRDSCQQRFELVNQLIEQRKEQSNKNRAEMDQVLQNERQVRDKCGSIQIRMDQYQEQLRASKEGEQDRALDILQDSKNNGQISGFYGRLGTLGKLVSDQFETAVVEATGGQKGALRNFVVQTKEDANRCIRILKDNKIAPERFSVLNVMQQQFEKERQESLSDQGLKIAVQSALDLKEKINNNKQQQKGSNRSNKNNEREQEQDYESEIPAHGLHLLTLIEPDDQQFLPAFGAALRNTLLGSQQNARELAVPRKQQNQQRGQQQYQQYSNYEQRRRVVTLSGMVIETSGAISGGGVNQRNQQQQNQQQRGRYGKGQQQQQQQNDQQGQKSGIGQSFSRIVITDEQRVQFNRDSEEMKKLSSELDEIIRRRERIESELRKDEGNIRGIGRGNQQGRKGQQQSNQSDQNLNEMGLSQLQSEQSGLKNEIKSITNELFRLETKMSQFEETIQKEKQEAIESGQKAKEEMEKTQKQLNEAKKSSNELIKIRDVLSKEVQQLQNKVDKTGGDDVTRLRSEIDSTSLLVDSLRKQKALQKTSAGQNEKRVQQLEQKLKKSREELQENQENIEEMTKKKEECEK</sequence>
<protein>
    <recommendedName>
        <fullName evidence="2">SMC hinge domain-containing protein</fullName>
    </recommendedName>
</protein>
<dbReference type="SMART" id="SM00968">
    <property type="entry name" value="SMC_hinge"/>
    <property type="match status" value="1"/>
</dbReference>
<comment type="caution">
    <text evidence="3">The sequence shown here is derived from an EMBL/GenBank/DDBJ whole genome shotgun (WGS) entry which is preliminary data.</text>
</comment>
<feature type="region of interest" description="Disordered" evidence="1">
    <location>
        <begin position="280"/>
        <end position="303"/>
    </location>
</feature>
<feature type="region of interest" description="Disordered" evidence="1">
    <location>
        <begin position="565"/>
        <end position="610"/>
    </location>
</feature>
<dbReference type="OrthoDB" id="3254239at2759"/>
<dbReference type="PANTHER" id="PTHR18937">
    <property type="entry name" value="STRUCTURAL MAINTENANCE OF CHROMOSOMES SMC FAMILY MEMBER"/>
    <property type="match status" value="1"/>
</dbReference>
<reference evidence="3 4" key="1">
    <citation type="submission" date="2019-03" db="EMBL/GenBank/DDBJ databases">
        <title>Single cell metagenomics reveals metabolic interactions within the superorganism composed of flagellate Streblomastix strix and complex community of Bacteroidetes bacteria on its surface.</title>
        <authorList>
            <person name="Treitli S.C."/>
            <person name="Kolisko M."/>
            <person name="Husnik F."/>
            <person name="Keeling P."/>
            <person name="Hampl V."/>
        </authorList>
    </citation>
    <scope>NUCLEOTIDE SEQUENCE [LARGE SCALE GENOMIC DNA]</scope>
    <source>
        <strain evidence="3">ST1C</strain>
    </source>
</reference>
<evidence type="ECO:0000256" key="1">
    <source>
        <dbReference type="SAM" id="MobiDB-lite"/>
    </source>
</evidence>
<feature type="region of interest" description="Disordered" evidence="1">
    <location>
        <begin position="413"/>
        <end position="438"/>
    </location>
</feature>
<feature type="compositionally biased region" description="Low complexity" evidence="1">
    <location>
        <begin position="215"/>
        <end position="227"/>
    </location>
</feature>
<feature type="region of interest" description="Disordered" evidence="1">
    <location>
        <begin position="481"/>
        <end position="510"/>
    </location>
</feature>
<organism evidence="3 4">
    <name type="scientific">Streblomastix strix</name>
    <dbReference type="NCBI Taxonomy" id="222440"/>
    <lineage>
        <taxon>Eukaryota</taxon>
        <taxon>Metamonada</taxon>
        <taxon>Preaxostyla</taxon>
        <taxon>Oxymonadida</taxon>
        <taxon>Streblomastigidae</taxon>
        <taxon>Streblomastix</taxon>
    </lineage>
</organism>
<evidence type="ECO:0000259" key="2">
    <source>
        <dbReference type="SMART" id="SM00968"/>
    </source>
</evidence>
<dbReference type="Gene3D" id="3.30.70.1620">
    <property type="match status" value="1"/>
</dbReference>
<feature type="non-terminal residue" evidence="3">
    <location>
        <position position="610"/>
    </location>
</feature>
<feature type="compositionally biased region" description="Basic and acidic residues" evidence="1">
    <location>
        <begin position="600"/>
        <end position="610"/>
    </location>
</feature>
<name>A0A5J4WVG3_9EUKA</name>
<dbReference type="GO" id="GO:0005694">
    <property type="term" value="C:chromosome"/>
    <property type="evidence" value="ECO:0007669"/>
    <property type="project" value="InterPro"/>
</dbReference>
<feature type="compositionally biased region" description="Basic and acidic residues" evidence="1">
    <location>
        <begin position="573"/>
        <end position="591"/>
    </location>
</feature>
<dbReference type="GO" id="GO:0005524">
    <property type="term" value="F:ATP binding"/>
    <property type="evidence" value="ECO:0007669"/>
    <property type="project" value="InterPro"/>
</dbReference>
<proteinExistence type="predicted"/>
<dbReference type="Gene3D" id="1.20.1060.20">
    <property type="match status" value="1"/>
</dbReference>
<evidence type="ECO:0000313" key="3">
    <source>
        <dbReference type="EMBL" id="KAA6398900.1"/>
    </source>
</evidence>
<accession>A0A5J4WVG3</accession>
<feature type="compositionally biased region" description="Low complexity" evidence="1">
    <location>
        <begin position="425"/>
        <end position="438"/>
    </location>
</feature>
<feature type="region of interest" description="Disordered" evidence="1">
    <location>
        <begin position="212"/>
        <end position="239"/>
    </location>
</feature>
<dbReference type="Proteomes" id="UP000324800">
    <property type="component" value="Unassembled WGS sequence"/>
</dbReference>
<evidence type="ECO:0000313" key="4">
    <source>
        <dbReference type="Proteomes" id="UP000324800"/>
    </source>
</evidence>
<feature type="domain" description="SMC hinge" evidence="2">
    <location>
        <begin position="116"/>
        <end position="283"/>
    </location>
</feature>
<feature type="region of interest" description="Disordered" evidence="1">
    <location>
        <begin position="322"/>
        <end position="370"/>
    </location>
</feature>
<gene>
    <name evidence="3" type="ORF">EZS28_005580</name>
</gene>
<feature type="compositionally biased region" description="Low complexity" evidence="1">
    <location>
        <begin position="286"/>
        <end position="303"/>
    </location>
</feature>
<dbReference type="InterPro" id="IPR036277">
    <property type="entry name" value="SMC_hinge_sf"/>
</dbReference>
<dbReference type="AlphaFoldDB" id="A0A5J4WVG3"/>
<feature type="compositionally biased region" description="Low complexity" evidence="1">
    <location>
        <begin position="330"/>
        <end position="361"/>
    </location>
</feature>